<feature type="transmembrane region" description="Helical" evidence="1">
    <location>
        <begin position="154"/>
        <end position="175"/>
    </location>
</feature>
<evidence type="ECO:0000313" key="4">
    <source>
        <dbReference type="RefSeq" id="XP_005100795.1"/>
    </source>
</evidence>
<keyword evidence="1" id="KW-1133">Transmembrane helix</keyword>
<feature type="domain" description="VTT" evidence="2">
    <location>
        <begin position="173"/>
        <end position="287"/>
    </location>
</feature>
<feature type="transmembrane region" description="Helical" evidence="1">
    <location>
        <begin position="114"/>
        <end position="133"/>
    </location>
</feature>
<evidence type="ECO:0000259" key="2">
    <source>
        <dbReference type="Pfam" id="PF09335"/>
    </source>
</evidence>
<proteinExistence type="predicted"/>
<evidence type="ECO:0000313" key="3">
    <source>
        <dbReference type="Proteomes" id="UP000694888"/>
    </source>
</evidence>
<dbReference type="Pfam" id="PF09335">
    <property type="entry name" value="VTT_dom"/>
    <property type="match status" value="1"/>
</dbReference>
<gene>
    <name evidence="4 5" type="primary">LOC101858635</name>
</gene>
<sequence length="361" mass="39701">MTTFKLSPGLLLGQSSDIDAVFLPVNIDGEHQHGEEFEPHADWNANSPAAGLHHQLLRGQRDEDKRGTSDVCVGISKEQKAFDDEDDEDGEAGPSRVLMHAIITDTPDSNDWCYRATLTSIAVIVVIVSLLVFGHRYIRNVLTWLEHVDPKVSVSVITGLFVLISFPMAWGLSLLMVTSGYLYGCLYGPLVVTFSVTIGLTISLPVMRCLCAAQLRARFYSRKVEAIINVVSGSHGMKVIALTRLTPIPFGLQNALFSLSSMSLMRYLISSVGGLVPMTLLNCYMGSTLRTMEDLMTDDSNRMTGFFIFGGQILITVVLLWFVVRKARVELKKAMDESDKSSTALPNGDCSKTVYVDHDGL</sequence>
<dbReference type="InterPro" id="IPR032816">
    <property type="entry name" value="VTT_dom"/>
</dbReference>
<organism evidence="3 5">
    <name type="scientific">Aplysia californica</name>
    <name type="common">California sea hare</name>
    <dbReference type="NCBI Taxonomy" id="6500"/>
    <lineage>
        <taxon>Eukaryota</taxon>
        <taxon>Metazoa</taxon>
        <taxon>Spiralia</taxon>
        <taxon>Lophotrochozoa</taxon>
        <taxon>Mollusca</taxon>
        <taxon>Gastropoda</taxon>
        <taxon>Heterobranchia</taxon>
        <taxon>Euthyneura</taxon>
        <taxon>Tectipleura</taxon>
        <taxon>Aplysiida</taxon>
        <taxon>Aplysioidea</taxon>
        <taxon>Aplysiidae</taxon>
        <taxon>Aplysia</taxon>
    </lineage>
</organism>
<protein>
    <submittedName>
        <fullName evidence="4 5">Transmembrane protein 64</fullName>
    </submittedName>
</protein>
<reference evidence="4 5" key="1">
    <citation type="submission" date="2025-05" db="UniProtKB">
        <authorList>
            <consortium name="RefSeq"/>
        </authorList>
    </citation>
    <scope>IDENTIFICATION</scope>
</reference>
<feature type="transmembrane region" description="Helical" evidence="1">
    <location>
        <begin position="267"/>
        <end position="287"/>
    </location>
</feature>
<dbReference type="GeneID" id="101858635"/>
<evidence type="ECO:0000313" key="5">
    <source>
        <dbReference type="RefSeq" id="XP_005100796.1"/>
    </source>
</evidence>
<dbReference type="Proteomes" id="UP000694888">
    <property type="component" value="Unplaced"/>
</dbReference>
<keyword evidence="3" id="KW-1185">Reference proteome</keyword>
<keyword evidence="1 4" id="KW-0812">Transmembrane</keyword>
<evidence type="ECO:0000256" key="1">
    <source>
        <dbReference type="SAM" id="Phobius"/>
    </source>
</evidence>
<accession>A0ABM0JSZ7</accession>
<dbReference type="PANTHER" id="PTHR46593:SF1">
    <property type="entry name" value="TRANSMEMBRANE PROTEIN 64"/>
    <property type="match status" value="1"/>
</dbReference>
<dbReference type="PANTHER" id="PTHR46593">
    <property type="entry name" value="TRANSMEMBRANE PROTEIN 64"/>
    <property type="match status" value="1"/>
</dbReference>
<feature type="transmembrane region" description="Helical" evidence="1">
    <location>
        <begin position="307"/>
        <end position="324"/>
    </location>
</feature>
<name>A0ABM0JSZ7_APLCA</name>
<keyword evidence="1" id="KW-0472">Membrane</keyword>
<dbReference type="RefSeq" id="XP_005100795.1">
    <property type="nucleotide sequence ID" value="XM_005100738.3"/>
</dbReference>
<dbReference type="RefSeq" id="XP_005100796.1">
    <property type="nucleotide sequence ID" value="XM_005100739.3"/>
</dbReference>
<feature type="transmembrane region" description="Helical" evidence="1">
    <location>
        <begin position="181"/>
        <end position="206"/>
    </location>
</feature>
<dbReference type="InterPro" id="IPR053069">
    <property type="entry name" value="TVP38/TMEM64"/>
</dbReference>